<organism evidence="2 3">
    <name type="scientific">Streptococcus himalayensis</name>
    <dbReference type="NCBI Taxonomy" id="1888195"/>
    <lineage>
        <taxon>Bacteria</taxon>
        <taxon>Bacillati</taxon>
        <taxon>Bacillota</taxon>
        <taxon>Bacilli</taxon>
        <taxon>Lactobacillales</taxon>
        <taxon>Streptococcaceae</taxon>
        <taxon>Streptococcus</taxon>
    </lineage>
</organism>
<dbReference type="EMBL" id="BMJN01000007">
    <property type="protein sequence ID" value="GGE28115.1"/>
    <property type="molecule type" value="Genomic_DNA"/>
</dbReference>
<dbReference type="OrthoDB" id="1649074at2"/>
<dbReference type="NCBIfam" id="NF003353">
    <property type="entry name" value="PRK04387.1"/>
    <property type="match status" value="1"/>
</dbReference>
<dbReference type="RefSeq" id="WP_068992409.1">
    <property type="nucleotide sequence ID" value="NZ_BMJN01000007.1"/>
</dbReference>
<comment type="similarity">
    <text evidence="1">Belongs to the UPF0223 family.</text>
</comment>
<dbReference type="Proteomes" id="UP000660801">
    <property type="component" value="Unassembled WGS sequence"/>
</dbReference>
<name>A0A917A538_9STRE</name>
<proteinExistence type="inferred from homology"/>
<gene>
    <name evidence="2" type="ORF">GCM10011510_06610</name>
</gene>
<dbReference type="SUPFAM" id="SSF158504">
    <property type="entry name" value="BH2638-like"/>
    <property type="match status" value="1"/>
</dbReference>
<dbReference type="PIRSF" id="PIRSF037260">
    <property type="entry name" value="UPF0223"/>
    <property type="match status" value="1"/>
</dbReference>
<evidence type="ECO:0000256" key="1">
    <source>
        <dbReference type="HAMAP-Rule" id="MF_01041"/>
    </source>
</evidence>
<dbReference type="Pfam" id="PF05256">
    <property type="entry name" value="UPF0223"/>
    <property type="match status" value="1"/>
</dbReference>
<evidence type="ECO:0000313" key="3">
    <source>
        <dbReference type="Proteomes" id="UP000660801"/>
    </source>
</evidence>
<comment type="caution">
    <text evidence="2">The sequence shown here is derived from an EMBL/GenBank/DDBJ whole genome shotgun (WGS) entry which is preliminary data.</text>
</comment>
<accession>A0A917A538</accession>
<protein>
    <recommendedName>
        <fullName evidence="1">UPF0223 protein GCM10011510_06610</fullName>
    </recommendedName>
</protein>
<dbReference type="HAMAP" id="MF_01041">
    <property type="entry name" value="UPF0223"/>
    <property type="match status" value="1"/>
</dbReference>
<dbReference type="Gene3D" id="1.10.220.80">
    <property type="entry name" value="BH2638-like"/>
    <property type="match status" value="1"/>
</dbReference>
<dbReference type="InterPro" id="IPR007920">
    <property type="entry name" value="UPF0223"/>
</dbReference>
<dbReference type="AlphaFoldDB" id="A0A917A538"/>
<keyword evidence="3" id="KW-1185">Reference proteome</keyword>
<dbReference type="InterPro" id="IPR023324">
    <property type="entry name" value="BH2638-like_sf"/>
</dbReference>
<sequence length="92" mass="10403">MNKNYQYPLDLSWSTEELASVLSFLSQVEKAYESKVLAQDVLEAYKVFKTVVPSKGEEKRIGREFEAASGYSLYRTVEAAKKQEKGMISLGN</sequence>
<evidence type="ECO:0000313" key="2">
    <source>
        <dbReference type="EMBL" id="GGE28115.1"/>
    </source>
</evidence>
<reference evidence="2" key="1">
    <citation type="journal article" date="2014" name="Int. J. Syst. Evol. Microbiol.">
        <title>Complete genome sequence of Corynebacterium casei LMG S-19264T (=DSM 44701T), isolated from a smear-ripened cheese.</title>
        <authorList>
            <consortium name="US DOE Joint Genome Institute (JGI-PGF)"/>
            <person name="Walter F."/>
            <person name="Albersmeier A."/>
            <person name="Kalinowski J."/>
            <person name="Ruckert C."/>
        </authorList>
    </citation>
    <scope>NUCLEOTIDE SEQUENCE</scope>
    <source>
        <strain evidence="2">CGMCC 1.15533</strain>
    </source>
</reference>
<reference evidence="2" key="2">
    <citation type="submission" date="2020-09" db="EMBL/GenBank/DDBJ databases">
        <authorList>
            <person name="Sun Q."/>
            <person name="Zhou Y."/>
        </authorList>
    </citation>
    <scope>NUCLEOTIDE SEQUENCE</scope>
    <source>
        <strain evidence="2">CGMCC 1.15533</strain>
    </source>
</reference>